<dbReference type="InterPro" id="IPR000182">
    <property type="entry name" value="GNAT_dom"/>
</dbReference>
<evidence type="ECO:0000313" key="3">
    <source>
        <dbReference type="Proteomes" id="UP001165060"/>
    </source>
</evidence>
<feature type="domain" description="N-acetyltransferase" evidence="1">
    <location>
        <begin position="146"/>
        <end position="233"/>
    </location>
</feature>
<organism evidence="2 3">
    <name type="scientific">Tetraparma gracilis</name>
    <dbReference type="NCBI Taxonomy" id="2962635"/>
    <lineage>
        <taxon>Eukaryota</taxon>
        <taxon>Sar</taxon>
        <taxon>Stramenopiles</taxon>
        <taxon>Ochrophyta</taxon>
        <taxon>Bolidophyceae</taxon>
        <taxon>Parmales</taxon>
        <taxon>Triparmaceae</taxon>
        <taxon>Tetraparma</taxon>
    </lineage>
</organism>
<reference evidence="2 3" key="1">
    <citation type="journal article" date="2023" name="Commun. Biol.">
        <title>Genome analysis of Parmales, the sister group of diatoms, reveals the evolutionary specialization of diatoms from phago-mixotrophs to photoautotrophs.</title>
        <authorList>
            <person name="Ban H."/>
            <person name="Sato S."/>
            <person name="Yoshikawa S."/>
            <person name="Yamada K."/>
            <person name="Nakamura Y."/>
            <person name="Ichinomiya M."/>
            <person name="Sato N."/>
            <person name="Blanc-Mathieu R."/>
            <person name="Endo H."/>
            <person name="Kuwata A."/>
            <person name="Ogata H."/>
        </authorList>
    </citation>
    <scope>NUCLEOTIDE SEQUENCE [LARGE SCALE GENOMIC DNA]</scope>
</reference>
<dbReference type="CDD" id="cd04301">
    <property type="entry name" value="NAT_SF"/>
    <property type="match status" value="1"/>
</dbReference>
<dbReference type="SUPFAM" id="SSF55729">
    <property type="entry name" value="Acyl-CoA N-acyltransferases (Nat)"/>
    <property type="match status" value="1"/>
</dbReference>
<name>A0ABQ6N6P5_9STRA</name>
<evidence type="ECO:0000313" key="2">
    <source>
        <dbReference type="EMBL" id="GMI41415.1"/>
    </source>
</evidence>
<dbReference type="InterPro" id="IPR016181">
    <property type="entry name" value="Acyl_CoA_acyltransferase"/>
</dbReference>
<dbReference type="Gene3D" id="3.40.630.30">
    <property type="match status" value="1"/>
</dbReference>
<gene>
    <name evidence="2" type="ORF">TeGR_g8546</name>
</gene>
<comment type="caution">
    <text evidence="2">The sequence shown here is derived from an EMBL/GenBank/DDBJ whole genome shotgun (WGS) entry which is preliminary data.</text>
</comment>
<dbReference type="PROSITE" id="PS51186">
    <property type="entry name" value="GNAT"/>
    <property type="match status" value="1"/>
</dbReference>
<proteinExistence type="predicted"/>
<evidence type="ECO:0000259" key="1">
    <source>
        <dbReference type="PROSITE" id="PS51186"/>
    </source>
</evidence>
<accession>A0ABQ6N6P5</accession>
<sequence length="263" mass="29058">MSRRVEKLTNELFKQWDDDDDEQEKLIESMKQRALALHEAGLEELSRIPAPGPLSSQSSPYVCRKPSESELGLLYAWLAQDEGAWGEGRAGGGRNPAAYWSRAGATGALQDAWAQECGVECKRKDRHVCQRLVCAFHPEAHGARIPVCFAVLKEDAFTIDAIGTWSEWRGRGGGEALVRHCMELAREAGELEYEVDSLISALTYWRRLGFTPVPAREIPKTKLAELEYHRPVKIALLSVQDAADKAIARGGGGRGLIRPPPSP</sequence>
<dbReference type="EMBL" id="BRYB01001001">
    <property type="protein sequence ID" value="GMI41415.1"/>
    <property type="molecule type" value="Genomic_DNA"/>
</dbReference>
<keyword evidence="3" id="KW-1185">Reference proteome</keyword>
<protein>
    <recommendedName>
        <fullName evidence="1">N-acetyltransferase domain-containing protein</fullName>
    </recommendedName>
</protein>
<dbReference type="Proteomes" id="UP001165060">
    <property type="component" value="Unassembled WGS sequence"/>
</dbReference>